<dbReference type="Pfam" id="PF07729">
    <property type="entry name" value="FCD"/>
    <property type="match status" value="1"/>
</dbReference>
<dbReference type="InterPro" id="IPR008920">
    <property type="entry name" value="TF_FadR/GntR_C"/>
</dbReference>
<sequence length="279" mass="30555">MLYCGVARPMFIQRLSAERSSADPCRTDGSNRRTQVTSIETLRDEADRNGSPVGDSDDSIGRKDDTEFAELLESIRAIIAKTGSMPPERMVAEELSVKRHTLRRALGRLRAAGELEPARAGRRAASPLEKGRGLIESTNPFEVMELRMVLEPALARLAALRASPAEIERIRRAATTGTGSDPTAADMAFHKAIAAGSRNVLASELYIILHRVASDGRLRFTDSDADLIPERVKERDAEHRVIADAIASRDPEVAERAMWQHLAAIQQKIIGRLAPGGLF</sequence>
<dbReference type="Gene3D" id="1.10.10.10">
    <property type="entry name" value="Winged helix-like DNA-binding domain superfamily/Winged helix DNA-binding domain"/>
    <property type="match status" value="1"/>
</dbReference>
<dbReference type="GO" id="GO:0003700">
    <property type="term" value="F:DNA-binding transcription factor activity"/>
    <property type="evidence" value="ECO:0007669"/>
    <property type="project" value="InterPro"/>
</dbReference>
<keyword evidence="3" id="KW-0804">Transcription</keyword>
<evidence type="ECO:0000256" key="4">
    <source>
        <dbReference type="SAM" id="MobiDB-lite"/>
    </source>
</evidence>
<dbReference type="Gene3D" id="1.20.120.530">
    <property type="entry name" value="GntR ligand-binding domain-like"/>
    <property type="match status" value="1"/>
</dbReference>
<dbReference type="InterPro" id="IPR011711">
    <property type="entry name" value="GntR_C"/>
</dbReference>
<dbReference type="SUPFAM" id="SSF48008">
    <property type="entry name" value="GntR ligand-binding domain-like"/>
    <property type="match status" value="1"/>
</dbReference>
<dbReference type="EMBL" id="SJFN01000001">
    <property type="protein sequence ID" value="TBW41336.1"/>
    <property type="molecule type" value="Genomic_DNA"/>
</dbReference>
<evidence type="ECO:0000256" key="3">
    <source>
        <dbReference type="ARBA" id="ARBA00023163"/>
    </source>
</evidence>
<dbReference type="PANTHER" id="PTHR43537">
    <property type="entry name" value="TRANSCRIPTIONAL REGULATOR, GNTR FAMILY"/>
    <property type="match status" value="1"/>
</dbReference>
<dbReference type="OrthoDB" id="284307at2"/>
<dbReference type="AlphaFoldDB" id="A0A4Q9VXV2"/>
<evidence type="ECO:0000256" key="2">
    <source>
        <dbReference type="ARBA" id="ARBA00023125"/>
    </source>
</evidence>
<dbReference type="InterPro" id="IPR036390">
    <property type="entry name" value="WH_DNA-bd_sf"/>
</dbReference>
<gene>
    <name evidence="6" type="ORF">EYW49_01020</name>
</gene>
<organism evidence="6 7">
    <name type="scientific">Siculibacillus lacustris</name>
    <dbReference type="NCBI Taxonomy" id="1549641"/>
    <lineage>
        <taxon>Bacteria</taxon>
        <taxon>Pseudomonadati</taxon>
        <taxon>Pseudomonadota</taxon>
        <taxon>Alphaproteobacteria</taxon>
        <taxon>Hyphomicrobiales</taxon>
        <taxon>Ancalomicrobiaceae</taxon>
        <taxon>Siculibacillus</taxon>
    </lineage>
</organism>
<protein>
    <submittedName>
        <fullName evidence="6">FadR family transcriptional regulator</fullName>
    </submittedName>
</protein>
<dbReference type="PANTHER" id="PTHR43537:SF5">
    <property type="entry name" value="UXU OPERON TRANSCRIPTIONAL REGULATOR"/>
    <property type="match status" value="1"/>
</dbReference>
<accession>A0A4Q9VXV2</accession>
<dbReference type="PRINTS" id="PR00035">
    <property type="entry name" value="HTHGNTR"/>
</dbReference>
<dbReference type="InterPro" id="IPR036388">
    <property type="entry name" value="WH-like_DNA-bd_sf"/>
</dbReference>
<feature type="compositionally biased region" description="Basic and acidic residues" evidence="4">
    <location>
        <begin position="17"/>
        <end position="31"/>
    </location>
</feature>
<keyword evidence="1" id="KW-0805">Transcription regulation</keyword>
<proteinExistence type="predicted"/>
<dbReference type="Proteomes" id="UP000292781">
    <property type="component" value="Unassembled WGS sequence"/>
</dbReference>
<comment type="caution">
    <text evidence="6">The sequence shown here is derived from an EMBL/GenBank/DDBJ whole genome shotgun (WGS) entry which is preliminary data.</text>
</comment>
<dbReference type="GO" id="GO:0003677">
    <property type="term" value="F:DNA binding"/>
    <property type="evidence" value="ECO:0007669"/>
    <property type="project" value="UniProtKB-KW"/>
</dbReference>
<dbReference type="SUPFAM" id="SSF46785">
    <property type="entry name" value="Winged helix' DNA-binding domain"/>
    <property type="match status" value="1"/>
</dbReference>
<name>A0A4Q9VXV2_9HYPH</name>
<evidence type="ECO:0000256" key="1">
    <source>
        <dbReference type="ARBA" id="ARBA00023015"/>
    </source>
</evidence>
<dbReference type="SMART" id="SM00895">
    <property type="entry name" value="FCD"/>
    <property type="match status" value="1"/>
</dbReference>
<keyword evidence="2" id="KW-0238">DNA-binding</keyword>
<evidence type="ECO:0000259" key="5">
    <source>
        <dbReference type="SMART" id="SM00895"/>
    </source>
</evidence>
<feature type="region of interest" description="Disordered" evidence="4">
    <location>
        <begin position="17"/>
        <end position="62"/>
    </location>
</feature>
<dbReference type="InterPro" id="IPR000524">
    <property type="entry name" value="Tscrpt_reg_HTH_GntR"/>
</dbReference>
<evidence type="ECO:0000313" key="6">
    <source>
        <dbReference type="EMBL" id="TBW41336.1"/>
    </source>
</evidence>
<keyword evidence="7" id="KW-1185">Reference proteome</keyword>
<dbReference type="Pfam" id="PF00392">
    <property type="entry name" value="GntR"/>
    <property type="match status" value="1"/>
</dbReference>
<feature type="domain" description="GntR C-terminal" evidence="5">
    <location>
        <begin position="142"/>
        <end position="264"/>
    </location>
</feature>
<evidence type="ECO:0000313" key="7">
    <source>
        <dbReference type="Proteomes" id="UP000292781"/>
    </source>
</evidence>
<reference evidence="6 7" key="1">
    <citation type="submission" date="2019-02" db="EMBL/GenBank/DDBJ databases">
        <title>Siculibacillus lacustris gen. nov., sp. nov., a new rosette-forming bacterium isolated from a freshwater crater lake (Lake St. Ana, Romania).</title>
        <authorList>
            <person name="Felfoldi T."/>
            <person name="Marton Z."/>
            <person name="Szabo A."/>
            <person name="Mentes A."/>
            <person name="Boka K."/>
            <person name="Marialigeti K."/>
            <person name="Mathe I."/>
            <person name="Koncz M."/>
            <person name="Schumann P."/>
            <person name="Toth E."/>
        </authorList>
    </citation>
    <scope>NUCLEOTIDE SEQUENCE [LARGE SCALE GENOMIC DNA]</scope>
    <source>
        <strain evidence="6 7">SA-279</strain>
    </source>
</reference>